<organism evidence="3 4">
    <name type="scientific">Triangularia setosa</name>
    <dbReference type="NCBI Taxonomy" id="2587417"/>
    <lineage>
        <taxon>Eukaryota</taxon>
        <taxon>Fungi</taxon>
        <taxon>Dikarya</taxon>
        <taxon>Ascomycota</taxon>
        <taxon>Pezizomycotina</taxon>
        <taxon>Sordariomycetes</taxon>
        <taxon>Sordariomycetidae</taxon>
        <taxon>Sordariales</taxon>
        <taxon>Podosporaceae</taxon>
        <taxon>Triangularia</taxon>
    </lineage>
</organism>
<reference evidence="3" key="2">
    <citation type="submission" date="2023-05" db="EMBL/GenBank/DDBJ databases">
        <authorList>
            <consortium name="Lawrence Berkeley National Laboratory"/>
            <person name="Steindorff A."/>
            <person name="Hensen N."/>
            <person name="Bonometti L."/>
            <person name="Westerberg I."/>
            <person name="Brannstrom I.O."/>
            <person name="Guillou S."/>
            <person name="Cros-Aarteil S."/>
            <person name="Calhoun S."/>
            <person name="Haridas S."/>
            <person name="Kuo A."/>
            <person name="Mondo S."/>
            <person name="Pangilinan J."/>
            <person name="Riley R."/>
            <person name="Labutti K."/>
            <person name="Andreopoulos B."/>
            <person name="Lipzen A."/>
            <person name="Chen C."/>
            <person name="Yanf M."/>
            <person name="Daum C."/>
            <person name="Ng V."/>
            <person name="Clum A."/>
            <person name="Ohm R."/>
            <person name="Martin F."/>
            <person name="Silar P."/>
            <person name="Natvig D."/>
            <person name="Lalanne C."/>
            <person name="Gautier V."/>
            <person name="Ament-Velasquez S.L."/>
            <person name="Kruys A."/>
            <person name="Hutchinson M.I."/>
            <person name="Powell A.J."/>
            <person name="Barry K."/>
            <person name="Miller A.N."/>
            <person name="Grigoriev I.V."/>
            <person name="Debuchy R."/>
            <person name="Gladieux P."/>
            <person name="Thoren M.H."/>
            <person name="Johannesson H."/>
        </authorList>
    </citation>
    <scope>NUCLEOTIDE SEQUENCE</scope>
    <source>
        <strain evidence="3">CBS 892.96</strain>
    </source>
</reference>
<dbReference type="InterPro" id="IPR021109">
    <property type="entry name" value="Peptidase_aspartic_dom_sf"/>
</dbReference>
<keyword evidence="4" id="KW-1185">Reference proteome</keyword>
<dbReference type="Pfam" id="PF00026">
    <property type="entry name" value="Asp"/>
    <property type="match status" value="1"/>
</dbReference>
<dbReference type="InterPro" id="IPR033121">
    <property type="entry name" value="PEPTIDASE_A1"/>
</dbReference>
<proteinExistence type="predicted"/>
<evidence type="ECO:0000313" key="4">
    <source>
        <dbReference type="Proteomes" id="UP001302321"/>
    </source>
</evidence>
<feature type="compositionally biased region" description="Basic and acidic residues" evidence="1">
    <location>
        <begin position="226"/>
        <end position="241"/>
    </location>
</feature>
<feature type="region of interest" description="Disordered" evidence="1">
    <location>
        <begin position="1"/>
        <end position="56"/>
    </location>
</feature>
<reference evidence="3" key="1">
    <citation type="journal article" date="2023" name="Mol. Phylogenet. Evol.">
        <title>Genome-scale phylogeny and comparative genomics of the fungal order Sordariales.</title>
        <authorList>
            <person name="Hensen N."/>
            <person name="Bonometti L."/>
            <person name="Westerberg I."/>
            <person name="Brannstrom I.O."/>
            <person name="Guillou S."/>
            <person name="Cros-Aarteil S."/>
            <person name="Calhoun S."/>
            <person name="Haridas S."/>
            <person name="Kuo A."/>
            <person name="Mondo S."/>
            <person name="Pangilinan J."/>
            <person name="Riley R."/>
            <person name="LaButti K."/>
            <person name="Andreopoulos B."/>
            <person name="Lipzen A."/>
            <person name="Chen C."/>
            <person name="Yan M."/>
            <person name="Daum C."/>
            <person name="Ng V."/>
            <person name="Clum A."/>
            <person name="Steindorff A."/>
            <person name="Ohm R.A."/>
            <person name="Martin F."/>
            <person name="Silar P."/>
            <person name="Natvig D.O."/>
            <person name="Lalanne C."/>
            <person name="Gautier V."/>
            <person name="Ament-Velasquez S.L."/>
            <person name="Kruys A."/>
            <person name="Hutchinson M.I."/>
            <person name="Powell A.J."/>
            <person name="Barry K."/>
            <person name="Miller A.N."/>
            <person name="Grigoriev I.V."/>
            <person name="Debuchy R."/>
            <person name="Gladieux P."/>
            <person name="Hiltunen Thoren M."/>
            <person name="Johannesson H."/>
        </authorList>
    </citation>
    <scope>NUCLEOTIDE SEQUENCE</scope>
    <source>
        <strain evidence="3">CBS 892.96</strain>
    </source>
</reference>
<comment type="caution">
    <text evidence="3">The sequence shown here is derived from an EMBL/GenBank/DDBJ whole genome shotgun (WGS) entry which is preliminary data.</text>
</comment>
<feature type="domain" description="Peptidase A1" evidence="2">
    <location>
        <begin position="1"/>
        <end position="193"/>
    </location>
</feature>
<gene>
    <name evidence="3" type="ORF">QBC36DRAFT_183798</name>
</gene>
<dbReference type="Proteomes" id="UP001302321">
    <property type="component" value="Unassembled WGS sequence"/>
</dbReference>
<accession>A0AAN6W9W7</accession>
<dbReference type="PROSITE" id="PS51767">
    <property type="entry name" value="PEPTIDASE_A1"/>
    <property type="match status" value="1"/>
</dbReference>
<dbReference type="Gene3D" id="2.40.70.10">
    <property type="entry name" value="Acid Proteases"/>
    <property type="match status" value="1"/>
</dbReference>
<sequence>MDTAPPFRNANVPSNYPQTHSAHLHTPTSSAHTLSTNANTPVDSPSPPSSKLPQDLSHRYDASRIPVTLESFNRLTYLPTHLVKAIFADLTQFWAPSALRRKEPGQVPCLWFDDGEYSQAKFTFGFRGEESGETMRIEVPVTDLVYRAGKGLSGEWCYMGIVETQEENAALGTGVLKNGYWVFDAKTTSVRAANGEYCGSKVVRWEEGRMMEGECGGGKRVGGVKKAGDKTAGEKGMEEGLGRAKGKGEYIGRERGLPKYVDLHKSGGAKGRIGRWAVVTGLLGGIIIL</sequence>
<dbReference type="EMBL" id="MU866150">
    <property type="protein sequence ID" value="KAK4177960.1"/>
    <property type="molecule type" value="Genomic_DNA"/>
</dbReference>
<evidence type="ECO:0000259" key="2">
    <source>
        <dbReference type="PROSITE" id="PS51767"/>
    </source>
</evidence>
<feature type="compositionally biased region" description="Polar residues" evidence="1">
    <location>
        <begin position="11"/>
        <end position="43"/>
    </location>
</feature>
<dbReference type="SUPFAM" id="SSF50630">
    <property type="entry name" value="Acid proteases"/>
    <property type="match status" value="1"/>
</dbReference>
<dbReference type="AlphaFoldDB" id="A0AAN6W9W7"/>
<feature type="region of interest" description="Disordered" evidence="1">
    <location>
        <begin position="222"/>
        <end position="241"/>
    </location>
</feature>
<evidence type="ECO:0000313" key="3">
    <source>
        <dbReference type="EMBL" id="KAK4177960.1"/>
    </source>
</evidence>
<protein>
    <recommendedName>
        <fullName evidence="2">Peptidase A1 domain-containing protein</fullName>
    </recommendedName>
</protein>
<evidence type="ECO:0000256" key="1">
    <source>
        <dbReference type="SAM" id="MobiDB-lite"/>
    </source>
</evidence>
<name>A0AAN6W9W7_9PEZI</name>